<dbReference type="RefSeq" id="WP_015346618.1">
    <property type="nucleotide sequence ID" value="NC_020126.1"/>
</dbReference>
<dbReference type="KEGG" id="msd:MYSTI_01006"/>
<dbReference type="HOGENOM" id="CLU_102152_0_0_7"/>
<keyword evidence="2" id="KW-1185">Reference proteome</keyword>
<dbReference type="OrthoDB" id="5383942at2"/>
<evidence type="ECO:0000313" key="2">
    <source>
        <dbReference type="Proteomes" id="UP000011131"/>
    </source>
</evidence>
<dbReference type="STRING" id="1278073.MYSTI_01006"/>
<proteinExistence type="predicted"/>
<dbReference type="AlphaFoldDB" id="L7U3D4"/>
<protein>
    <submittedName>
        <fullName evidence="1">Uncharacterized protein</fullName>
    </submittedName>
</protein>
<dbReference type="EMBL" id="CP004025">
    <property type="protein sequence ID" value="AGC42355.1"/>
    <property type="molecule type" value="Genomic_DNA"/>
</dbReference>
<gene>
    <name evidence="1" type="ordered locus">MYSTI_01006</name>
</gene>
<dbReference type="PATRIC" id="fig|1278073.3.peg.1049"/>
<dbReference type="Proteomes" id="UP000011131">
    <property type="component" value="Chromosome"/>
</dbReference>
<accession>L7U3D4</accession>
<organism evidence="1 2">
    <name type="scientific">Myxococcus stipitatus (strain DSM 14675 / JCM 12634 / Mx s8)</name>
    <dbReference type="NCBI Taxonomy" id="1278073"/>
    <lineage>
        <taxon>Bacteria</taxon>
        <taxon>Pseudomonadati</taxon>
        <taxon>Myxococcota</taxon>
        <taxon>Myxococcia</taxon>
        <taxon>Myxococcales</taxon>
        <taxon>Cystobacterineae</taxon>
        <taxon>Myxococcaceae</taxon>
        <taxon>Myxococcus</taxon>
    </lineage>
</organism>
<evidence type="ECO:0000313" key="1">
    <source>
        <dbReference type="EMBL" id="AGC42355.1"/>
    </source>
</evidence>
<name>L7U3D4_MYXSD</name>
<reference evidence="1 2" key="1">
    <citation type="journal article" date="2013" name="Genome Announc.">
        <title>Complete genome sequence of Myxococcus stipitatus strain DSM 14675, a fruiting myxobacterium.</title>
        <authorList>
            <person name="Huntley S."/>
            <person name="Kneip S."/>
            <person name="Treuner-Lange A."/>
            <person name="Sogaard-Andersen L."/>
        </authorList>
    </citation>
    <scope>NUCLEOTIDE SEQUENCE [LARGE SCALE GENOMIC DNA]</scope>
    <source>
        <strain evidence="2">DSM 14675 / JCM 12634 / Mx s8</strain>
    </source>
</reference>
<sequence length="217" mass="23889">MIPFMTEEAYVKGGVILASVLLIAASAWQNFHIARKTKHAWRTFATARGWSYDEIAREIEVLGVHHGAQVSLATETRNQGRASRRLAVLRVDLSDVLPSGLHLESKVLLDRFLERLGKRDGAVGDTELDAALDLKDLNPQGRALLVAPHVREPLLRASKDYKHLVIIEGLLEAEHPGVPFTAVDLEKFVTPTLDLVEALRTAALSTAVPESHSVQRS</sequence>